<organism evidence="8 9">
    <name type="scientific">Ruania alkalisoli</name>
    <dbReference type="NCBI Taxonomy" id="2779775"/>
    <lineage>
        <taxon>Bacteria</taxon>
        <taxon>Bacillati</taxon>
        <taxon>Actinomycetota</taxon>
        <taxon>Actinomycetes</taxon>
        <taxon>Micrococcales</taxon>
        <taxon>Ruaniaceae</taxon>
        <taxon>Ruania</taxon>
    </lineage>
</organism>
<feature type="domain" description="Penicillin-binding protein transpeptidase" evidence="6">
    <location>
        <begin position="265"/>
        <end position="567"/>
    </location>
</feature>
<evidence type="ECO:0000259" key="7">
    <source>
        <dbReference type="Pfam" id="PF03717"/>
    </source>
</evidence>
<reference evidence="8 9" key="1">
    <citation type="submission" date="2020-10" db="EMBL/GenBank/DDBJ databases">
        <title>Haloactinobacterium sp. RN3S43, a bacterium isolated from saline soil.</title>
        <authorList>
            <person name="Sun J.-Q."/>
        </authorList>
    </citation>
    <scope>NUCLEOTIDE SEQUENCE [LARGE SCALE GENOMIC DNA]</scope>
    <source>
        <strain evidence="8 9">RN3S43</strain>
    </source>
</reference>
<dbReference type="SUPFAM" id="SSF56601">
    <property type="entry name" value="beta-lactamase/transpeptidase-like"/>
    <property type="match status" value="1"/>
</dbReference>
<dbReference type="InterPro" id="IPR005311">
    <property type="entry name" value="PBP_dimer"/>
</dbReference>
<dbReference type="RefSeq" id="WP_193498786.1">
    <property type="nucleotide sequence ID" value="NZ_CP063169.1"/>
</dbReference>
<evidence type="ECO:0000256" key="3">
    <source>
        <dbReference type="ARBA" id="ARBA00023136"/>
    </source>
</evidence>
<feature type="domain" description="Penicillin-binding protein dimerisation" evidence="7">
    <location>
        <begin position="64"/>
        <end position="223"/>
    </location>
</feature>
<feature type="compositionally biased region" description="Pro residues" evidence="4">
    <location>
        <begin position="585"/>
        <end position="594"/>
    </location>
</feature>
<protein>
    <submittedName>
        <fullName evidence="8">Penicillin-binding protein 2</fullName>
    </submittedName>
</protein>
<dbReference type="KEGG" id="halt:IM660_07900"/>
<dbReference type="InterPro" id="IPR001460">
    <property type="entry name" value="PCN-bd_Tpept"/>
</dbReference>
<keyword evidence="5" id="KW-1133">Transmembrane helix</keyword>
<dbReference type="InterPro" id="IPR050515">
    <property type="entry name" value="Beta-lactam/transpept"/>
</dbReference>
<comment type="subcellular location">
    <subcellularLocation>
        <location evidence="1">Membrane</location>
    </subcellularLocation>
</comment>
<dbReference type="GO" id="GO:0008658">
    <property type="term" value="F:penicillin binding"/>
    <property type="evidence" value="ECO:0007669"/>
    <property type="project" value="InterPro"/>
</dbReference>
<dbReference type="PANTHER" id="PTHR30627">
    <property type="entry name" value="PEPTIDOGLYCAN D,D-TRANSPEPTIDASE"/>
    <property type="match status" value="1"/>
</dbReference>
<evidence type="ECO:0000313" key="9">
    <source>
        <dbReference type="Proteomes" id="UP000593758"/>
    </source>
</evidence>
<evidence type="ECO:0000256" key="5">
    <source>
        <dbReference type="SAM" id="Phobius"/>
    </source>
</evidence>
<keyword evidence="5" id="KW-0812">Transmembrane</keyword>
<dbReference type="SUPFAM" id="SSF56519">
    <property type="entry name" value="Penicillin binding protein dimerisation domain"/>
    <property type="match status" value="1"/>
</dbReference>
<comment type="similarity">
    <text evidence="2">Belongs to the transpeptidase family.</text>
</comment>
<evidence type="ECO:0000256" key="4">
    <source>
        <dbReference type="SAM" id="MobiDB-lite"/>
    </source>
</evidence>
<evidence type="ECO:0000256" key="1">
    <source>
        <dbReference type="ARBA" id="ARBA00004370"/>
    </source>
</evidence>
<dbReference type="EMBL" id="CP063169">
    <property type="protein sequence ID" value="QOR72145.1"/>
    <property type="molecule type" value="Genomic_DNA"/>
</dbReference>
<dbReference type="Pfam" id="PF00905">
    <property type="entry name" value="Transpeptidase"/>
    <property type="match status" value="1"/>
</dbReference>
<dbReference type="Gene3D" id="3.40.710.10">
    <property type="entry name" value="DD-peptidase/beta-lactamase superfamily"/>
    <property type="match status" value="1"/>
</dbReference>
<dbReference type="AlphaFoldDB" id="A0A7M1SX78"/>
<keyword evidence="3 5" id="KW-0472">Membrane</keyword>
<dbReference type="GO" id="GO:0005886">
    <property type="term" value="C:plasma membrane"/>
    <property type="evidence" value="ECO:0007669"/>
    <property type="project" value="TreeGrafter"/>
</dbReference>
<gene>
    <name evidence="8" type="ORF">IM660_07900</name>
</gene>
<dbReference type="PANTHER" id="PTHR30627:SF1">
    <property type="entry name" value="PEPTIDOGLYCAN D,D-TRANSPEPTIDASE FTSI"/>
    <property type="match status" value="1"/>
</dbReference>
<evidence type="ECO:0000313" key="8">
    <source>
        <dbReference type="EMBL" id="QOR72145.1"/>
    </source>
</evidence>
<dbReference type="InterPro" id="IPR012338">
    <property type="entry name" value="Beta-lactam/transpept-like"/>
</dbReference>
<dbReference type="Pfam" id="PF03717">
    <property type="entry name" value="PBP_dimer"/>
    <property type="match status" value="1"/>
</dbReference>
<evidence type="ECO:0000256" key="2">
    <source>
        <dbReference type="ARBA" id="ARBA00007171"/>
    </source>
</evidence>
<name>A0A7M1SX78_9MICO</name>
<dbReference type="Proteomes" id="UP000593758">
    <property type="component" value="Chromosome"/>
</dbReference>
<dbReference type="Gene3D" id="3.30.450.330">
    <property type="match status" value="1"/>
</dbReference>
<keyword evidence="9" id="KW-1185">Reference proteome</keyword>
<dbReference type="GO" id="GO:0071555">
    <property type="term" value="P:cell wall organization"/>
    <property type="evidence" value="ECO:0007669"/>
    <property type="project" value="TreeGrafter"/>
</dbReference>
<feature type="region of interest" description="Disordered" evidence="4">
    <location>
        <begin position="575"/>
        <end position="594"/>
    </location>
</feature>
<proteinExistence type="inferred from homology"/>
<dbReference type="InterPro" id="IPR036138">
    <property type="entry name" value="PBP_dimer_sf"/>
</dbReference>
<dbReference type="Gene3D" id="3.90.1310.10">
    <property type="entry name" value="Penicillin-binding protein 2a (Domain 2)"/>
    <property type="match status" value="1"/>
</dbReference>
<sequence length="594" mass="62465">MAQSRRVNPVTAVGTPERRQAVLLAMLLVVLLAFAARLVWVQIIAGPALADDALDARSYTYTDHAARGSIVDSNGTVLATSVQTYRVVADLMSIPAYAPQDSEGEVTGYGAAAAARDLAPILGLDRNRLGAELVGEDRYHILAREVTPEVWQEVAALNVPGISAEETAERAYPNGSTAGQIVGWVNDEGDGAAGLESSLNSRLLGTDGEFTVEIGATGQVIPTGQNVSTPAVPGCDVHLTIDADLNWYAQRTIDETVDTYGADWGAVVVIDTRTGQILALADSDAVDPNDPGASRYAGSHAVQDVYDPGSTGKVLTVLSALEEGVVTPTTPIEDPYRLTTANGQTFHDHTEHPDQMLTVTGVLAESANTGTVNIGSRMSDETRYEYMQRLGWGTQTGVGLPGETAGLLHHYEDWDGAMRYTTMFGQGVSVNLLQNTGVFSTIANDGVRMPLSIVDGYDCADGYEEVDPGEPVQVVSAESSEQMIRMLESVISDAGTGERAAIDGYRIAGKTGTAQIPDGNGGISDVAASFVGIAPAEDPQIAVGVVVYRPDSGFFGGRIAAPVFHDVASFALQSLGVPPSSEPADPYPLRPDGQ</sequence>
<feature type="transmembrane region" description="Helical" evidence="5">
    <location>
        <begin position="21"/>
        <end position="40"/>
    </location>
</feature>
<evidence type="ECO:0000259" key="6">
    <source>
        <dbReference type="Pfam" id="PF00905"/>
    </source>
</evidence>
<accession>A0A7M1SX78</accession>